<dbReference type="Proteomes" id="UP001153269">
    <property type="component" value="Unassembled WGS sequence"/>
</dbReference>
<comment type="caution">
    <text evidence="3">The sequence shown here is derived from an EMBL/GenBank/DDBJ whole genome shotgun (WGS) entry which is preliminary data.</text>
</comment>
<organism evidence="3 4">
    <name type="scientific">Pleuronectes platessa</name>
    <name type="common">European plaice</name>
    <dbReference type="NCBI Taxonomy" id="8262"/>
    <lineage>
        <taxon>Eukaryota</taxon>
        <taxon>Metazoa</taxon>
        <taxon>Chordata</taxon>
        <taxon>Craniata</taxon>
        <taxon>Vertebrata</taxon>
        <taxon>Euteleostomi</taxon>
        <taxon>Actinopterygii</taxon>
        <taxon>Neopterygii</taxon>
        <taxon>Teleostei</taxon>
        <taxon>Neoteleostei</taxon>
        <taxon>Acanthomorphata</taxon>
        <taxon>Carangaria</taxon>
        <taxon>Pleuronectiformes</taxon>
        <taxon>Pleuronectoidei</taxon>
        <taxon>Pleuronectidae</taxon>
        <taxon>Pleuronectes</taxon>
    </lineage>
</organism>
<dbReference type="SUPFAM" id="SSF56574">
    <property type="entry name" value="Serpins"/>
    <property type="match status" value="1"/>
</dbReference>
<dbReference type="AlphaFoldDB" id="A0A9N7UVZ9"/>
<evidence type="ECO:0000259" key="2">
    <source>
        <dbReference type="Pfam" id="PF00079"/>
    </source>
</evidence>
<feature type="region of interest" description="Disordered" evidence="1">
    <location>
        <begin position="168"/>
        <end position="195"/>
    </location>
</feature>
<proteinExistence type="predicted"/>
<keyword evidence="4" id="KW-1185">Reference proteome</keyword>
<dbReference type="InterPro" id="IPR042185">
    <property type="entry name" value="Serpin_sf_2"/>
</dbReference>
<dbReference type="InterPro" id="IPR042178">
    <property type="entry name" value="Serpin_sf_1"/>
</dbReference>
<dbReference type="InterPro" id="IPR023796">
    <property type="entry name" value="Serpin_dom"/>
</dbReference>
<evidence type="ECO:0000313" key="3">
    <source>
        <dbReference type="EMBL" id="CAB1437302.1"/>
    </source>
</evidence>
<dbReference type="InterPro" id="IPR036186">
    <property type="entry name" value="Serpin_sf"/>
</dbReference>
<accession>A0A9N7UVZ9</accession>
<dbReference type="Gene3D" id="2.30.39.10">
    <property type="entry name" value="Alpha-1-antitrypsin, domain 1"/>
    <property type="match status" value="1"/>
</dbReference>
<protein>
    <recommendedName>
        <fullName evidence="2">Serpin domain-containing protein</fullName>
    </recommendedName>
</protein>
<evidence type="ECO:0000256" key="1">
    <source>
        <dbReference type="SAM" id="MobiDB-lite"/>
    </source>
</evidence>
<evidence type="ECO:0000313" key="4">
    <source>
        <dbReference type="Proteomes" id="UP001153269"/>
    </source>
</evidence>
<reference evidence="3" key="1">
    <citation type="submission" date="2020-03" db="EMBL/GenBank/DDBJ databases">
        <authorList>
            <person name="Weist P."/>
        </authorList>
    </citation>
    <scope>NUCLEOTIDE SEQUENCE</scope>
</reference>
<dbReference type="Gene3D" id="3.30.497.10">
    <property type="entry name" value="Antithrombin, subunit I, domain 2"/>
    <property type="match status" value="1"/>
</dbReference>
<dbReference type="EMBL" id="CADEAL010002006">
    <property type="protein sequence ID" value="CAB1437302.1"/>
    <property type="molecule type" value="Genomic_DNA"/>
</dbReference>
<feature type="domain" description="Serpin" evidence="2">
    <location>
        <begin position="13"/>
        <end position="102"/>
    </location>
</feature>
<sequence>MRFLAKSPSRNPSVNTVSAAYFRGRWVTRFSNSGVMDDFQVDGATPVRIPMMQQDNYPVKMGDRSDPDAERGQHVRVLPDEVTSNMTLLEDSLTAEFVQSLSMTLLPAQGVPHSAHPEAQLLHRPAAPAQRPGTVVVSLIGGRTRSCEKISGQATKLTSVNHKVVMETAPEATSTRAPPRPQPPDLPAWTAPSST</sequence>
<gene>
    <name evidence="3" type="ORF">PLEPLA_LOCUS25316</name>
</gene>
<dbReference type="Pfam" id="PF00079">
    <property type="entry name" value="Serpin"/>
    <property type="match status" value="1"/>
</dbReference>
<name>A0A9N7UVZ9_PLEPL</name>